<reference evidence="2" key="2">
    <citation type="submission" date="2021-09" db="EMBL/GenBank/DDBJ databases">
        <authorList>
            <person name="Jia N."/>
            <person name="Wang J."/>
            <person name="Shi W."/>
            <person name="Du L."/>
            <person name="Sun Y."/>
            <person name="Zhan W."/>
            <person name="Jiang J."/>
            <person name="Wang Q."/>
            <person name="Zhang B."/>
            <person name="Ji P."/>
            <person name="Sakyi L.B."/>
            <person name="Cui X."/>
            <person name="Yuan T."/>
            <person name="Jiang B."/>
            <person name="Yang W."/>
            <person name="Lam T.T.-Y."/>
            <person name="Chang Q."/>
            <person name="Ding S."/>
            <person name="Wang X."/>
            <person name="Zhu J."/>
            <person name="Ruan X."/>
            <person name="Zhao L."/>
            <person name="Wei J."/>
            <person name="Que T."/>
            <person name="Du C."/>
            <person name="Cheng J."/>
            <person name="Dai P."/>
            <person name="Han X."/>
            <person name="Huang E."/>
            <person name="Gao Y."/>
            <person name="Liu J."/>
            <person name="Shao H."/>
            <person name="Ye R."/>
            <person name="Li L."/>
            <person name="Wei W."/>
            <person name="Wang X."/>
            <person name="Wang C."/>
            <person name="Huo Q."/>
            <person name="Li W."/>
            <person name="Guo W."/>
            <person name="Chen H."/>
            <person name="Chen S."/>
            <person name="Zhou L."/>
            <person name="Zhou L."/>
            <person name="Ni X."/>
            <person name="Tian J."/>
            <person name="Zhou Y."/>
            <person name="Sheng Y."/>
            <person name="Liu T."/>
            <person name="Pan Y."/>
            <person name="Xia L."/>
            <person name="Li J."/>
            <person name="Zhao F."/>
            <person name="Cao W."/>
        </authorList>
    </citation>
    <scope>NUCLEOTIDE SEQUENCE</scope>
    <source>
        <strain evidence="2">Rsan-2018</strain>
        <tissue evidence="2">Larvae</tissue>
    </source>
</reference>
<feature type="region of interest" description="Disordered" evidence="1">
    <location>
        <begin position="261"/>
        <end position="282"/>
    </location>
</feature>
<gene>
    <name evidence="2" type="ORF">HPB52_014061</name>
</gene>
<evidence type="ECO:0000256" key="1">
    <source>
        <dbReference type="SAM" id="MobiDB-lite"/>
    </source>
</evidence>
<name>A0A9D4YPW9_RHISA</name>
<feature type="region of interest" description="Disordered" evidence="1">
    <location>
        <begin position="114"/>
        <end position="161"/>
    </location>
</feature>
<dbReference type="GO" id="GO:0012507">
    <property type="term" value="C:ER to Golgi transport vesicle membrane"/>
    <property type="evidence" value="ECO:0007669"/>
    <property type="project" value="TreeGrafter"/>
</dbReference>
<dbReference type="GO" id="GO:0070971">
    <property type="term" value="C:endoplasmic reticulum exit site"/>
    <property type="evidence" value="ECO:0007669"/>
    <property type="project" value="TreeGrafter"/>
</dbReference>
<dbReference type="VEuPathDB" id="VectorBase:RSAN_044400"/>
<dbReference type="PANTHER" id="PTHR13402:SF6">
    <property type="entry name" value="SECRETORY 16, ISOFORM I"/>
    <property type="match status" value="1"/>
</dbReference>
<keyword evidence="3" id="KW-1185">Reference proteome</keyword>
<reference evidence="2" key="1">
    <citation type="journal article" date="2020" name="Cell">
        <title>Large-Scale Comparative Analyses of Tick Genomes Elucidate Their Genetic Diversity and Vector Capacities.</title>
        <authorList>
            <consortium name="Tick Genome and Microbiome Consortium (TIGMIC)"/>
            <person name="Jia N."/>
            <person name="Wang J."/>
            <person name="Shi W."/>
            <person name="Du L."/>
            <person name="Sun Y."/>
            <person name="Zhan W."/>
            <person name="Jiang J.F."/>
            <person name="Wang Q."/>
            <person name="Zhang B."/>
            <person name="Ji P."/>
            <person name="Bell-Sakyi L."/>
            <person name="Cui X.M."/>
            <person name="Yuan T.T."/>
            <person name="Jiang B.G."/>
            <person name="Yang W.F."/>
            <person name="Lam T.T."/>
            <person name="Chang Q.C."/>
            <person name="Ding S.J."/>
            <person name="Wang X.J."/>
            <person name="Zhu J.G."/>
            <person name="Ruan X.D."/>
            <person name="Zhao L."/>
            <person name="Wei J.T."/>
            <person name="Ye R.Z."/>
            <person name="Que T.C."/>
            <person name="Du C.H."/>
            <person name="Zhou Y.H."/>
            <person name="Cheng J.X."/>
            <person name="Dai P.F."/>
            <person name="Guo W.B."/>
            <person name="Han X.H."/>
            <person name="Huang E.J."/>
            <person name="Li L.F."/>
            <person name="Wei W."/>
            <person name="Gao Y.C."/>
            <person name="Liu J.Z."/>
            <person name="Shao H.Z."/>
            <person name="Wang X."/>
            <person name="Wang C.C."/>
            <person name="Yang T.C."/>
            <person name="Huo Q.B."/>
            <person name="Li W."/>
            <person name="Chen H.Y."/>
            <person name="Chen S.E."/>
            <person name="Zhou L.G."/>
            <person name="Ni X.B."/>
            <person name="Tian J.H."/>
            <person name="Sheng Y."/>
            <person name="Liu T."/>
            <person name="Pan Y.S."/>
            <person name="Xia L.Y."/>
            <person name="Li J."/>
            <person name="Zhao F."/>
            <person name="Cao W.C."/>
        </authorList>
    </citation>
    <scope>NUCLEOTIDE SEQUENCE</scope>
    <source>
        <strain evidence="2">Rsan-2018</strain>
    </source>
</reference>
<sequence length="282" mass="29991">MQHRQTSRERLSSVSSSTDTRDRRDSVDSAALASGRSRLPSGPQSSLATDQSASESERSKPATASKGKTQVAGKSWLGGIFGKLLPKGPNQMILPDDKDPDIVWDEQKKCWVDKNAAPGEAESRMAAPPSDTSFGGKPSPVSSKPGENRFQLSKQRSLRKHYVDVLNPDSSKASGDSPSAPAMVAFPEQSATQAPVQFFVPQAVADQHDGSSGYDFVSPAPLPDQTASVPPPPPETAPTCQPTAKAVSMPMMFDPADFSSRVVDSSHKATGGNLARRRAYPT</sequence>
<feature type="compositionally biased region" description="Polar residues" evidence="1">
    <location>
        <begin position="42"/>
        <end position="54"/>
    </location>
</feature>
<comment type="caution">
    <text evidence="2">The sequence shown here is derived from an EMBL/GenBank/DDBJ whole genome shotgun (WGS) entry which is preliminary data.</text>
</comment>
<dbReference type="PANTHER" id="PTHR13402">
    <property type="entry name" value="RGPR-RELATED"/>
    <property type="match status" value="1"/>
</dbReference>
<dbReference type="GO" id="GO:0007030">
    <property type="term" value="P:Golgi organization"/>
    <property type="evidence" value="ECO:0007669"/>
    <property type="project" value="TreeGrafter"/>
</dbReference>
<protein>
    <submittedName>
        <fullName evidence="2">Uncharacterized protein</fullName>
    </submittedName>
</protein>
<evidence type="ECO:0000313" key="2">
    <source>
        <dbReference type="EMBL" id="KAH7983743.1"/>
    </source>
</evidence>
<feature type="region of interest" description="Disordered" evidence="1">
    <location>
        <begin position="207"/>
        <end position="242"/>
    </location>
</feature>
<evidence type="ECO:0000313" key="3">
    <source>
        <dbReference type="Proteomes" id="UP000821837"/>
    </source>
</evidence>
<feature type="compositionally biased region" description="Basic and acidic residues" evidence="1">
    <location>
        <begin position="1"/>
        <end position="11"/>
    </location>
</feature>
<organism evidence="2 3">
    <name type="scientific">Rhipicephalus sanguineus</name>
    <name type="common">Brown dog tick</name>
    <name type="synonym">Ixodes sanguineus</name>
    <dbReference type="NCBI Taxonomy" id="34632"/>
    <lineage>
        <taxon>Eukaryota</taxon>
        <taxon>Metazoa</taxon>
        <taxon>Ecdysozoa</taxon>
        <taxon>Arthropoda</taxon>
        <taxon>Chelicerata</taxon>
        <taxon>Arachnida</taxon>
        <taxon>Acari</taxon>
        <taxon>Parasitiformes</taxon>
        <taxon>Ixodida</taxon>
        <taxon>Ixodoidea</taxon>
        <taxon>Ixodidae</taxon>
        <taxon>Rhipicephalinae</taxon>
        <taxon>Rhipicephalus</taxon>
        <taxon>Rhipicephalus</taxon>
    </lineage>
</organism>
<accession>A0A9D4YPW9</accession>
<dbReference type="GO" id="GO:0070973">
    <property type="term" value="P:protein localization to endoplasmic reticulum exit site"/>
    <property type="evidence" value="ECO:0007669"/>
    <property type="project" value="TreeGrafter"/>
</dbReference>
<dbReference type="AlphaFoldDB" id="A0A9D4YPW9"/>
<dbReference type="EMBL" id="JABSTV010001245">
    <property type="protein sequence ID" value="KAH7983743.1"/>
    <property type="molecule type" value="Genomic_DNA"/>
</dbReference>
<proteinExistence type="predicted"/>
<dbReference type="Proteomes" id="UP000821837">
    <property type="component" value="Chromosome 1"/>
</dbReference>
<feature type="region of interest" description="Disordered" evidence="1">
    <location>
        <begin position="1"/>
        <end position="100"/>
    </location>
</feature>